<feature type="region of interest" description="Disordered" evidence="1">
    <location>
        <begin position="1"/>
        <end position="22"/>
    </location>
</feature>
<dbReference type="EMBL" id="KP795588">
    <property type="protein sequence ID" value="AKN38486.1"/>
    <property type="molecule type" value="Genomic_DNA"/>
</dbReference>
<evidence type="ECO:0000313" key="3">
    <source>
        <dbReference type="EMBL" id="AKN38486.1"/>
    </source>
</evidence>
<accession>A0A0H3ZYE6</accession>
<evidence type="ECO:0000256" key="1">
    <source>
        <dbReference type="SAM" id="MobiDB-lite"/>
    </source>
</evidence>
<keyword evidence="2" id="KW-0812">Transmembrane</keyword>
<protein>
    <submittedName>
        <fullName evidence="3">Methyl-accepting chemotaxis protein</fullName>
    </submittedName>
</protein>
<evidence type="ECO:0000256" key="2">
    <source>
        <dbReference type="SAM" id="Phobius"/>
    </source>
</evidence>
<reference evidence="3" key="1">
    <citation type="journal article" date="2015" name="MBio">
        <title>Eco-Evolutionary Dynamics of Episomes among Ecologically Cohesive Bacterial Populations.</title>
        <authorList>
            <person name="Xue H."/>
            <person name="Cordero O.X."/>
            <person name="Camas F.M."/>
            <person name="Trimble W."/>
            <person name="Meyer F."/>
            <person name="Guglielmini J."/>
            <person name="Rocha E.P."/>
            <person name="Polz M.F."/>
        </authorList>
    </citation>
    <scope>NUCLEOTIDE SEQUENCE</scope>
    <source>
        <strain evidence="3">5S_214</strain>
    </source>
</reference>
<proteinExistence type="predicted"/>
<dbReference type="RefSeq" id="WP_017080092.1">
    <property type="nucleotide sequence ID" value="NZ_CAWNVT010000032.1"/>
</dbReference>
<feature type="transmembrane region" description="Helical" evidence="2">
    <location>
        <begin position="123"/>
        <end position="141"/>
    </location>
</feature>
<feature type="compositionally biased region" description="Low complexity" evidence="1">
    <location>
        <begin position="1"/>
        <end position="18"/>
    </location>
</feature>
<keyword evidence="2" id="KW-0472">Membrane</keyword>
<organism evidence="3">
    <name type="scientific">Vibrio splendidus</name>
    <dbReference type="NCBI Taxonomy" id="29497"/>
    <lineage>
        <taxon>Bacteria</taxon>
        <taxon>Pseudomonadati</taxon>
        <taxon>Pseudomonadota</taxon>
        <taxon>Gammaproteobacteria</taxon>
        <taxon>Vibrionales</taxon>
        <taxon>Vibrionaceae</taxon>
        <taxon>Vibrio</taxon>
    </lineage>
</organism>
<keyword evidence="2" id="KW-1133">Transmembrane helix</keyword>
<dbReference type="AlphaFoldDB" id="A0A0H3ZYE6"/>
<sequence length="143" mass="14822">MGGKSSSSNSTSTKNTSSQNAISGDNLGVALSGIEGSTINATSTDYGSVAKSFDFAGDALDESLALANGALKEYSSSNSENLQMIAGLAGNQAAQNTQNLDKLTELAKFKQDNGQSALNKQQLVLMAVIVFVFGFVLFKAVKK</sequence>
<name>A0A0H3ZYE6_VIBSP</name>